<sequence>MPNVWPPIVVLVTVELPPLVVDAMLFVTELLPSATEFATFAVEPTPMAMALVVVALAFCANATEPAPEAVEFEPKAVA</sequence>
<accession>A0A6P2UA89</accession>
<name>A0A6P2UA89_BURL3</name>
<evidence type="ECO:0000313" key="2">
    <source>
        <dbReference type="Proteomes" id="UP000494274"/>
    </source>
</evidence>
<organism evidence="1 2">
    <name type="scientific">Burkholderia lata (strain ATCC 17760 / DSM 23089 / LMG 22485 / NCIMB 9086 / R18194 / 383)</name>
    <dbReference type="NCBI Taxonomy" id="482957"/>
    <lineage>
        <taxon>Bacteria</taxon>
        <taxon>Pseudomonadati</taxon>
        <taxon>Pseudomonadota</taxon>
        <taxon>Betaproteobacteria</taxon>
        <taxon>Burkholderiales</taxon>
        <taxon>Burkholderiaceae</taxon>
        <taxon>Burkholderia</taxon>
        <taxon>Burkholderia cepacia complex</taxon>
    </lineage>
</organism>
<proteinExistence type="predicted"/>
<dbReference type="Proteomes" id="UP000494274">
    <property type="component" value="Unassembled WGS sequence"/>
</dbReference>
<reference evidence="1 2" key="1">
    <citation type="submission" date="2019-09" db="EMBL/GenBank/DDBJ databases">
        <authorList>
            <person name="Depoorter E."/>
        </authorList>
    </citation>
    <scope>NUCLEOTIDE SEQUENCE [LARGE SCALE GENOMIC DNA]</scope>
    <source>
        <strain evidence="1">R-18112</strain>
    </source>
</reference>
<gene>
    <name evidence="1" type="ORF">BLA18112_01487</name>
</gene>
<protein>
    <submittedName>
        <fullName evidence="1">Uncharacterized protein</fullName>
    </submittedName>
</protein>
<evidence type="ECO:0000313" key="1">
    <source>
        <dbReference type="EMBL" id="VWC64684.1"/>
    </source>
</evidence>
<dbReference type="EMBL" id="CABVQI010000003">
    <property type="protein sequence ID" value="VWC64684.1"/>
    <property type="molecule type" value="Genomic_DNA"/>
</dbReference>
<dbReference type="AlphaFoldDB" id="A0A6P2UA89"/>